<gene>
    <name evidence="13" type="ORF">BFC18_17695</name>
</gene>
<comment type="function">
    <text evidence="2">Catalyzes the dismutation of two molecules of 6,7-dimethyl-8-ribityllumazine, resulting in the formation of riboflavin and 5-amino-6-(D-ribitylamino)uracil.</text>
</comment>
<comment type="pathway">
    <text evidence="3">Cofactor biosynthesis; riboflavin biosynthesis; riboflavin from 2-hydroxy-3-oxobutyl phosphate and 5-amino-6-(D-ribitylamino)uracil: step 2/2.</text>
</comment>
<dbReference type="AlphaFoldDB" id="A0A1E7Z7P8"/>
<proteinExistence type="predicted"/>
<keyword evidence="8" id="KW-0808">Transferase</keyword>
<dbReference type="FunFam" id="2.40.30.20:FF:000003">
    <property type="entry name" value="Riboflavin synthase, alpha subunit"/>
    <property type="match status" value="1"/>
</dbReference>
<accession>A0A1E7Z7P8</accession>
<sequence>MFTGIIQALGTIRSLDHRGEDIKLTVSSEKLDMSDVALGDSIATNGVCLTVTEFGHDYYCADVSAETIKYTGFANYKPGSTVNLEKAMRPTDRFGGHIVSGHVDGVGEVKRIVKHATYIEIWVAAPTDLAKYIAHKGSITVDGVSLTVNEVDGNEFMLWIIPHTLQETVIGNYKAGSRINLEVDVVARYLERLMMGEKAAEKSSKKDISMAFLAENGFLRK</sequence>
<reference evidence="13 14" key="1">
    <citation type="submission" date="2016-08" db="EMBL/GenBank/DDBJ databases">
        <authorList>
            <person name="Seilhamer J.J."/>
        </authorList>
    </citation>
    <scope>NUCLEOTIDE SEQUENCE [LARGE SCALE GENOMIC DNA]</scope>
    <source>
        <strain evidence="13 14">KCTC 42603</strain>
    </source>
</reference>
<dbReference type="Gene3D" id="2.40.30.20">
    <property type="match status" value="2"/>
</dbReference>
<keyword evidence="14" id="KW-1185">Reference proteome</keyword>
<evidence type="ECO:0000256" key="8">
    <source>
        <dbReference type="ARBA" id="ARBA00022679"/>
    </source>
</evidence>
<dbReference type="CDD" id="cd00402">
    <property type="entry name" value="Riboflavin_synthase_like"/>
    <property type="match status" value="1"/>
</dbReference>
<evidence type="ECO:0000259" key="12">
    <source>
        <dbReference type="PROSITE" id="PS51177"/>
    </source>
</evidence>
<name>A0A1E7Z7P8_9ALTE</name>
<evidence type="ECO:0000256" key="5">
    <source>
        <dbReference type="ARBA" id="ARBA00012827"/>
    </source>
</evidence>
<evidence type="ECO:0000256" key="1">
    <source>
        <dbReference type="ARBA" id="ARBA00000968"/>
    </source>
</evidence>
<evidence type="ECO:0000313" key="14">
    <source>
        <dbReference type="Proteomes" id="UP000175691"/>
    </source>
</evidence>
<dbReference type="STRING" id="1656094.BFC18_17695"/>
<feature type="repeat" description="Lumazine-binding" evidence="11">
    <location>
        <begin position="98"/>
        <end position="194"/>
    </location>
</feature>
<comment type="caution">
    <text evidence="13">The sequence shown here is derived from an EMBL/GenBank/DDBJ whole genome shotgun (WGS) entry which is preliminary data.</text>
</comment>
<dbReference type="PROSITE" id="PS51177">
    <property type="entry name" value="LUMAZINE_BIND"/>
    <property type="match status" value="2"/>
</dbReference>
<dbReference type="OrthoDB" id="9788537at2"/>
<evidence type="ECO:0000256" key="3">
    <source>
        <dbReference type="ARBA" id="ARBA00004887"/>
    </source>
</evidence>
<dbReference type="PIRSF" id="PIRSF000498">
    <property type="entry name" value="Riboflavin_syn_A"/>
    <property type="match status" value="1"/>
</dbReference>
<evidence type="ECO:0000256" key="7">
    <source>
        <dbReference type="ARBA" id="ARBA00022619"/>
    </source>
</evidence>
<dbReference type="GO" id="GO:0004746">
    <property type="term" value="F:riboflavin synthase activity"/>
    <property type="evidence" value="ECO:0007669"/>
    <property type="project" value="UniProtKB-UniRule"/>
</dbReference>
<feature type="repeat" description="Lumazine-binding" evidence="11">
    <location>
        <begin position="1"/>
        <end position="97"/>
    </location>
</feature>
<evidence type="ECO:0000313" key="13">
    <source>
        <dbReference type="EMBL" id="OFC69555.1"/>
    </source>
</evidence>
<dbReference type="GO" id="GO:0009231">
    <property type="term" value="P:riboflavin biosynthetic process"/>
    <property type="evidence" value="ECO:0007669"/>
    <property type="project" value="UniProtKB-KW"/>
</dbReference>
<comment type="subunit">
    <text evidence="4">Homotrimer.</text>
</comment>
<evidence type="ECO:0000256" key="4">
    <source>
        <dbReference type="ARBA" id="ARBA00011233"/>
    </source>
</evidence>
<keyword evidence="9" id="KW-0677">Repeat</keyword>
<dbReference type="EMBL" id="MDHN01000039">
    <property type="protein sequence ID" value="OFC69555.1"/>
    <property type="molecule type" value="Genomic_DNA"/>
</dbReference>
<dbReference type="InterPro" id="IPR023366">
    <property type="entry name" value="ATP_synth_asu-like_sf"/>
</dbReference>
<dbReference type="NCBIfam" id="TIGR00187">
    <property type="entry name" value="ribE"/>
    <property type="match status" value="1"/>
</dbReference>
<comment type="catalytic activity">
    <reaction evidence="1">
        <text>2 6,7-dimethyl-8-(1-D-ribityl)lumazine + H(+) = 5-amino-6-(D-ribitylamino)uracil + riboflavin</text>
        <dbReference type="Rhea" id="RHEA:20772"/>
        <dbReference type="ChEBI" id="CHEBI:15378"/>
        <dbReference type="ChEBI" id="CHEBI:15934"/>
        <dbReference type="ChEBI" id="CHEBI:57986"/>
        <dbReference type="ChEBI" id="CHEBI:58201"/>
        <dbReference type="EC" id="2.5.1.9"/>
    </reaction>
</comment>
<feature type="domain" description="Lumazine-binding" evidence="12">
    <location>
        <begin position="1"/>
        <end position="97"/>
    </location>
</feature>
<dbReference type="InterPro" id="IPR017938">
    <property type="entry name" value="Riboflavin_synthase-like_b-brl"/>
</dbReference>
<dbReference type="FunFam" id="2.40.30.20:FF:000004">
    <property type="entry name" value="Riboflavin synthase, alpha subunit"/>
    <property type="match status" value="1"/>
</dbReference>
<feature type="domain" description="Lumazine-binding" evidence="12">
    <location>
        <begin position="98"/>
        <end position="194"/>
    </location>
</feature>
<dbReference type="InterPro" id="IPR001783">
    <property type="entry name" value="Lumazine-bd"/>
</dbReference>
<evidence type="ECO:0000256" key="6">
    <source>
        <dbReference type="ARBA" id="ARBA00013950"/>
    </source>
</evidence>
<evidence type="ECO:0000256" key="2">
    <source>
        <dbReference type="ARBA" id="ARBA00002803"/>
    </source>
</evidence>
<dbReference type="Pfam" id="PF00677">
    <property type="entry name" value="Lum_binding"/>
    <property type="match status" value="2"/>
</dbReference>
<dbReference type="SUPFAM" id="SSF63380">
    <property type="entry name" value="Riboflavin synthase domain-like"/>
    <property type="match status" value="2"/>
</dbReference>
<dbReference type="PANTHER" id="PTHR21098:SF12">
    <property type="entry name" value="RIBOFLAVIN SYNTHASE"/>
    <property type="match status" value="1"/>
</dbReference>
<evidence type="ECO:0000256" key="11">
    <source>
        <dbReference type="PROSITE-ProRule" id="PRU00524"/>
    </source>
</evidence>
<protein>
    <recommendedName>
        <fullName evidence="6 10">Riboflavin synthase</fullName>
        <ecNumber evidence="5 10">2.5.1.9</ecNumber>
    </recommendedName>
</protein>
<dbReference type="EC" id="2.5.1.9" evidence="5 10"/>
<dbReference type="NCBIfam" id="NF009566">
    <property type="entry name" value="PRK13020.1"/>
    <property type="match status" value="1"/>
</dbReference>
<dbReference type="Proteomes" id="UP000175691">
    <property type="component" value="Unassembled WGS sequence"/>
</dbReference>
<dbReference type="InterPro" id="IPR026017">
    <property type="entry name" value="Lumazine-bd_dom"/>
</dbReference>
<organism evidence="13 14">
    <name type="scientific">Alteromonas confluentis</name>
    <dbReference type="NCBI Taxonomy" id="1656094"/>
    <lineage>
        <taxon>Bacteria</taxon>
        <taxon>Pseudomonadati</taxon>
        <taxon>Pseudomonadota</taxon>
        <taxon>Gammaproteobacteria</taxon>
        <taxon>Alteromonadales</taxon>
        <taxon>Alteromonadaceae</taxon>
        <taxon>Alteromonas/Salinimonas group</taxon>
        <taxon>Alteromonas</taxon>
    </lineage>
</organism>
<dbReference type="RefSeq" id="WP_070126696.1">
    <property type="nucleotide sequence ID" value="NZ_MDHN01000039.1"/>
</dbReference>
<keyword evidence="7" id="KW-0686">Riboflavin biosynthesis</keyword>
<dbReference type="PANTHER" id="PTHR21098">
    <property type="entry name" value="RIBOFLAVIN SYNTHASE ALPHA CHAIN"/>
    <property type="match status" value="1"/>
</dbReference>
<dbReference type="NCBIfam" id="NF006767">
    <property type="entry name" value="PRK09289.1"/>
    <property type="match status" value="1"/>
</dbReference>
<evidence type="ECO:0000256" key="10">
    <source>
        <dbReference type="NCBIfam" id="TIGR00187"/>
    </source>
</evidence>
<evidence type="ECO:0000256" key="9">
    <source>
        <dbReference type="ARBA" id="ARBA00022737"/>
    </source>
</evidence>